<dbReference type="EMBL" id="PDLO01000002">
    <property type="protein sequence ID" value="PHK99141.1"/>
    <property type="molecule type" value="Genomic_DNA"/>
</dbReference>
<name>A0A2G0CGQ0_9BACT</name>
<dbReference type="Gene3D" id="3.40.120.10">
    <property type="entry name" value="Alpha-D-Glucose-1,6-Bisphosphate, subunit A, domain 3"/>
    <property type="match status" value="3"/>
</dbReference>
<evidence type="ECO:0000259" key="11">
    <source>
        <dbReference type="Pfam" id="PF02880"/>
    </source>
</evidence>
<dbReference type="GO" id="GO:0005975">
    <property type="term" value="P:carbohydrate metabolic process"/>
    <property type="evidence" value="ECO:0007669"/>
    <property type="project" value="InterPro"/>
</dbReference>
<comment type="cofactor">
    <cofactor evidence="1">
        <name>Mg(2+)</name>
        <dbReference type="ChEBI" id="CHEBI:18420"/>
    </cofactor>
</comment>
<evidence type="ECO:0000259" key="9">
    <source>
        <dbReference type="Pfam" id="PF02878"/>
    </source>
</evidence>
<dbReference type="Pfam" id="PF02879">
    <property type="entry name" value="PGM_PMM_II"/>
    <property type="match status" value="1"/>
</dbReference>
<keyword evidence="3" id="KW-0597">Phosphoprotein</keyword>
<evidence type="ECO:0000259" key="8">
    <source>
        <dbReference type="Pfam" id="PF00408"/>
    </source>
</evidence>
<evidence type="ECO:0000256" key="5">
    <source>
        <dbReference type="ARBA" id="ARBA00022842"/>
    </source>
</evidence>
<dbReference type="PANTHER" id="PTHR45745">
    <property type="entry name" value="PHOSPHOMANNOMUTASE 45A"/>
    <property type="match status" value="1"/>
</dbReference>
<dbReference type="Pfam" id="PF02880">
    <property type="entry name" value="PGM_PMM_III"/>
    <property type="match status" value="1"/>
</dbReference>
<dbReference type="Pfam" id="PF02878">
    <property type="entry name" value="PGM_PMM_I"/>
    <property type="match status" value="1"/>
</dbReference>
<dbReference type="PRINTS" id="PR00509">
    <property type="entry name" value="PGMPMM"/>
</dbReference>
<feature type="domain" description="Alpha-D-phosphohexomutase C-terminal" evidence="8">
    <location>
        <begin position="403"/>
        <end position="461"/>
    </location>
</feature>
<evidence type="ECO:0000313" key="13">
    <source>
        <dbReference type="Proteomes" id="UP000226437"/>
    </source>
</evidence>
<evidence type="ECO:0000256" key="7">
    <source>
        <dbReference type="RuleBase" id="RU004326"/>
    </source>
</evidence>
<evidence type="ECO:0000313" key="12">
    <source>
        <dbReference type="EMBL" id="PHK99141.1"/>
    </source>
</evidence>
<dbReference type="InterPro" id="IPR005846">
    <property type="entry name" value="A-D-PHexomutase_a/b/a-III"/>
</dbReference>
<dbReference type="InterPro" id="IPR016055">
    <property type="entry name" value="A-D-PHexomutase_a/b/a-I/II/III"/>
</dbReference>
<organism evidence="12 13">
    <name type="scientific">Neolewinella marina</name>
    <dbReference type="NCBI Taxonomy" id="438751"/>
    <lineage>
        <taxon>Bacteria</taxon>
        <taxon>Pseudomonadati</taxon>
        <taxon>Bacteroidota</taxon>
        <taxon>Saprospiria</taxon>
        <taxon>Saprospirales</taxon>
        <taxon>Lewinellaceae</taxon>
        <taxon>Neolewinella</taxon>
    </lineage>
</organism>
<keyword evidence="13" id="KW-1185">Reference proteome</keyword>
<dbReference type="InterPro" id="IPR005843">
    <property type="entry name" value="A-D-PHexomutase_C"/>
</dbReference>
<dbReference type="RefSeq" id="WP_099105758.1">
    <property type="nucleotide sequence ID" value="NZ_JAATJF010000002.1"/>
</dbReference>
<dbReference type="InterPro" id="IPR005845">
    <property type="entry name" value="A-D-PHexomutase_a/b/a-II"/>
</dbReference>
<evidence type="ECO:0000256" key="2">
    <source>
        <dbReference type="ARBA" id="ARBA00010231"/>
    </source>
</evidence>
<comment type="similarity">
    <text evidence="2 7">Belongs to the phosphohexose mutase family.</text>
</comment>
<dbReference type="Gene3D" id="3.30.310.50">
    <property type="entry name" value="Alpha-D-phosphohexomutase, C-terminal domain"/>
    <property type="match status" value="1"/>
</dbReference>
<dbReference type="InterPro" id="IPR005844">
    <property type="entry name" value="A-D-PHexomutase_a/b/a-I"/>
</dbReference>
<dbReference type="Proteomes" id="UP000226437">
    <property type="component" value="Unassembled WGS sequence"/>
</dbReference>
<gene>
    <name evidence="12" type="ORF">CGL56_06695</name>
</gene>
<dbReference type="InterPro" id="IPR036900">
    <property type="entry name" value="A-D-PHexomutase_C_sf"/>
</dbReference>
<dbReference type="OrthoDB" id="9806956at2"/>
<dbReference type="SUPFAM" id="SSF53738">
    <property type="entry name" value="Phosphoglucomutase, first 3 domains"/>
    <property type="match status" value="2"/>
</dbReference>
<evidence type="ECO:0000256" key="3">
    <source>
        <dbReference type="ARBA" id="ARBA00022553"/>
    </source>
</evidence>
<dbReference type="GO" id="GO:0008973">
    <property type="term" value="F:phosphopentomutase activity"/>
    <property type="evidence" value="ECO:0007669"/>
    <property type="project" value="TreeGrafter"/>
</dbReference>
<keyword evidence="4 7" id="KW-0479">Metal-binding</keyword>
<evidence type="ECO:0000256" key="4">
    <source>
        <dbReference type="ARBA" id="ARBA00022723"/>
    </source>
</evidence>
<dbReference type="GO" id="GO:0000287">
    <property type="term" value="F:magnesium ion binding"/>
    <property type="evidence" value="ECO:0007669"/>
    <property type="project" value="InterPro"/>
</dbReference>
<dbReference type="GO" id="GO:0006166">
    <property type="term" value="P:purine ribonucleoside salvage"/>
    <property type="evidence" value="ECO:0007669"/>
    <property type="project" value="TreeGrafter"/>
</dbReference>
<sequence length="469" mass="52084">MNPIKIKFGTDGWRAIIAQEYTVDNVMRVAEGTALWLKQQGGSRVVIGYDCRFGGELFTEATARVLGKHGITSLLAPAFISTPMVSLGVVKTEADLGIVITASHNPPSYNGFKLKSRLGGPSIPDDVTAVENLIPDAVPTDLPEMDELRQQGLIEEHDFEQIYLDHVYANFDMDLIRNADFGIAYDAMYGAGQSAMIKLLPEARHLHCEYNPSFMGQAPEPIGRNLTQLSDVIKKDPKLQLGIANDGDADRIGLFDENGDFVDSHHILLLLLMYQYEYKGIKEGEVILTFSVTDKLKQLAEKYGLEYEVTKIGFKYIAEIMAERNVIVGGEESGGLAVSGHIPERDGIWIGLMIAEYMAKTGKSLNDLIKDVYDKVGSFNCDRDDVHVENDRKWEIVKQAEENPFKKIGPYTVTDVKHVDGTKFYLDGEDRWLMVRPSGTEPVLRVYAQGADAAETRKILDAGRAEMGI</sequence>
<keyword evidence="6" id="KW-0413">Isomerase</keyword>
<feature type="domain" description="Alpha-D-phosphohexomutase alpha/beta/alpha" evidence="10">
    <location>
        <begin position="162"/>
        <end position="259"/>
    </location>
</feature>
<accession>A0A2G0CGQ0</accession>
<keyword evidence="5 7" id="KW-0460">Magnesium</keyword>
<dbReference type="InterPro" id="IPR005841">
    <property type="entry name" value="Alpha-D-phosphohexomutase_SF"/>
</dbReference>
<dbReference type="InterPro" id="IPR016066">
    <property type="entry name" value="A-D-PHexomutase_CS"/>
</dbReference>
<evidence type="ECO:0000256" key="1">
    <source>
        <dbReference type="ARBA" id="ARBA00001946"/>
    </source>
</evidence>
<dbReference type="SUPFAM" id="SSF55957">
    <property type="entry name" value="Phosphoglucomutase, C-terminal domain"/>
    <property type="match status" value="1"/>
</dbReference>
<evidence type="ECO:0000256" key="6">
    <source>
        <dbReference type="ARBA" id="ARBA00023235"/>
    </source>
</evidence>
<proteinExistence type="inferred from homology"/>
<dbReference type="PANTHER" id="PTHR45745:SF1">
    <property type="entry name" value="PHOSPHOGLUCOMUTASE 2B-RELATED"/>
    <property type="match status" value="1"/>
</dbReference>
<reference evidence="12 13" key="1">
    <citation type="submission" date="2017-10" db="EMBL/GenBank/DDBJ databases">
        <title>The draft genome sequence of Lewinella marina KCTC 32374.</title>
        <authorList>
            <person name="Wang K."/>
        </authorList>
    </citation>
    <scope>NUCLEOTIDE SEQUENCE [LARGE SCALE GENOMIC DNA]</scope>
    <source>
        <strain evidence="12 13">MKG-38</strain>
    </source>
</reference>
<dbReference type="AlphaFoldDB" id="A0A2G0CGQ0"/>
<comment type="caution">
    <text evidence="12">The sequence shown here is derived from an EMBL/GenBank/DDBJ whole genome shotgun (WGS) entry which is preliminary data.</text>
</comment>
<dbReference type="Pfam" id="PF00408">
    <property type="entry name" value="PGM_PMM_IV"/>
    <property type="match status" value="1"/>
</dbReference>
<feature type="domain" description="Alpha-D-phosphohexomutase alpha/beta/alpha" evidence="9">
    <location>
        <begin position="6"/>
        <end position="134"/>
    </location>
</feature>
<dbReference type="PROSITE" id="PS00710">
    <property type="entry name" value="PGM_PMM"/>
    <property type="match status" value="1"/>
</dbReference>
<protein>
    <submittedName>
        <fullName evidence="12">Phosphoglucosamine mutase</fullName>
    </submittedName>
</protein>
<feature type="domain" description="Alpha-D-phosphohexomutase alpha/beta/alpha" evidence="11">
    <location>
        <begin position="263"/>
        <end position="375"/>
    </location>
</feature>
<evidence type="ECO:0000259" key="10">
    <source>
        <dbReference type="Pfam" id="PF02879"/>
    </source>
</evidence>